<evidence type="ECO:0000313" key="2">
    <source>
        <dbReference type="EMBL" id="KAK7846170.1"/>
    </source>
</evidence>
<proteinExistence type="predicted"/>
<gene>
    <name evidence="2" type="ORF">CFP56_008248</name>
</gene>
<organism evidence="2 3">
    <name type="scientific">Quercus suber</name>
    <name type="common">Cork oak</name>
    <dbReference type="NCBI Taxonomy" id="58331"/>
    <lineage>
        <taxon>Eukaryota</taxon>
        <taxon>Viridiplantae</taxon>
        <taxon>Streptophyta</taxon>
        <taxon>Embryophyta</taxon>
        <taxon>Tracheophyta</taxon>
        <taxon>Spermatophyta</taxon>
        <taxon>Magnoliopsida</taxon>
        <taxon>eudicotyledons</taxon>
        <taxon>Gunneridae</taxon>
        <taxon>Pentapetalae</taxon>
        <taxon>rosids</taxon>
        <taxon>fabids</taxon>
        <taxon>Fagales</taxon>
        <taxon>Fagaceae</taxon>
        <taxon>Quercus</taxon>
    </lineage>
</organism>
<dbReference type="Proteomes" id="UP000237347">
    <property type="component" value="Unassembled WGS sequence"/>
</dbReference>
<feature type="domain" description="BCAS3" evidence="1">
    <location>
        <begin position="16"/>
        <end position="93"/>
    </location>
</feature>
<evidence type="ECO:0000259" key="1">
    <source>
        <dbReference type="Pfam" id="PF12490"/>
    </source>
</evidence>
<protein>
    <recommendedName>
        <fullName evidence="1">BCAS3 domain-containing protein</fullName>
    </recommendedName>
</protein>
<keyword evidence="3" id="KW-1185">Reference proteome</keyword>
<dbReference type="AlphaFoldDB" id="A0AAW0L3B3"/>
<reference evidence="2 3" key="1">
    <citation type="journal article" date="2018" name="Sci. Data">
        <title>The draft genome sequence of cork oak.</title>
        <authorList>
            <person name="Ramos A.M."/>
            <person name="Usie A."/>
            <person name="Barbosa P."/>
            <person name="Barros P.M."/>
            <person name="Capote T."/>
            <person name="Chaves I."/>
            <person name="Simoes F."/>
            <person name="Abreu I."/>
            <person name="Carrasquinho I."/>
            <person name="Faro C."/>
            <person name="Guimaraes J.B."/>
            <person name="Mendonca D."/>
            <person name="Nobrega F."/>
            <person name="Rodrigues L."/>
            <person name="Saibo N.J.M."/>
            <person name="Varela M.C."/>
            <person name="Egas C."/>
            <person name="Matos J."/>
            <person name="Miguel C.M."/>
            <person name="Oliveira M.M."/>
            <person name="Ricardo C.P."/>
            <person name="Goncalves S."/>
        </authorList>
    </citation>
    <scope>NUCLEOTIDE SEQUENCE [LARGE SCALE GENOMIC DNA]</scope>
    <source>
        <strain evidence="3">cv. HL8</strain>
    </source>
</reference>
<dbReference type="Gramene" id="rna-CFP56_51591-2">
    <property type="protein sequence ID" value="cds-POF06313.1"/>
    <property type="gene ID" value="gene-CFP56_51591"/>
</dbReference>
<accession>A0AAW0L3B3</accession>
<name>A0AAW0L3B3_QUESU</name>
<evidence type="ECO:0000313" key="3">
    <source>
        <dbReference type="Proteomes" id="UP000237347"/>
    </source>
</evidence>
<dbReference type="InterPro" id="IPR022175">
    <property type="entry name" value="BCAS3_dom"/>
</dbReference>
<dbReference type="Pfam" id="PF12490">
    <property type="entry name" value="BCAS3"/>
    <property type="match status" value="1"/>
</dbReference>
<dbReference type="EMBL" id="PKMF04000159">
    <property type="protein sequence ID" value="KAK7846170.1"/>
    <property type="molecule type" value="Genomic_DNA"/>
</dbReference>
<comment type="caution">
    <text evidence="2">The sequence shown here is derived from an EMBL/GenBank/DDBJ whole genome shotgun (WGS) entry which is preliminary data.</text>
</comment>
<sequence>MQDWLLRQSKSGIYVKNKTEDREDNIDIYGEIGNSDSKKVHPELLKKGNSIYPEAGGAFMKAKISPEEKHHFYISEAELHMHQPWTLLWAKHEPDVLSNNDGGRQQNE</sequence>